<dbReference type="SUPFAM" id="SSF89095">
    <property type="entry name" value="GatB/YqeY motif"/>
    <property type="match status" value="1"/>
</dbReference>
<dbReference type="InterPro" id="IPR003789">
    <property type="entry name" value="Asn/Gln_tRNA_amidoTrase-B-like"/>
</dbReference>
<sequence>MLSRMRAARCCASLSRQLGTAPLAPTASCASRLPLLRRRQQQQQPAPAARRCALARPSLRGFAAAAAAAGAGPASAPLVDRLKADMKEAMKAKDQVRLDAIRFLSAAVKQREIELREGGGAVTDEEVVKVIQKMVKQRRDSIDSYRTGGREDLVAKEQGELALLEGYLPTMLSREEVEAMVEQVIAELGLSGPKAMGAVMKAVAARTGGRADNKMVSDTAKAKLTAAK</sequence>
<dbReference type="Gene3D" id="1.10.1510.10">
    <property type="entry name" value="Uncharacterised protein YqeY/AIM41 PF09424, N-terminal domain"/>
    <property type="match status" value="1"/>
</dbReference>
<proteinExistence type="predicted"/>
<dbReference type="EMBL" id="PGGS01000166">
    <property type="protein sequence ID" value="PNH07700.1"/>
    <property type="molecule type" value="Genomic_DNA"/>
</dbReference>
<dbReference type="Gene3D" id="1.10.10.410">
    <property type="match status" value="1"/>
</dbReference>
<dbReference type="GO" id="GO:0016884">
    <property type="term" value="F:carbon-nitrogen ligase activity, with glutamine as amido-N-donor"/>
    <property type="evidence" value="ECO:0007669"/>
    <property type="project" value="InterPro"/>
</dbReference>
<dbReference type="Pfam" id="PF09424">
    <property type="entry name" value="YqeY"/>
    <property type="match status" value="1"/>
</dbReference>
<evidence type="ECO:0000313" key="2">
    <source>
        <dbReference type="Proteomes" id="UP000236333"/>
    </source>
</evidence>
<name>A0A2J8A5B4_9CHLO</name>
<dbReference type="PANTHER" id="PTHR28055">
    <property type="entry name" value="ALTERED INHERITANCE OF MITOCHONDRIA PROTEIN 41, MITOCHONDRIAL"/>
    <property type="match status" value="1"/>
</dbReference>
<keyword evidence="2" id="KW-1185">Reference proteome</keyword>
<dbReference type="InterPro" id="IPR023168">
    <property type="entry name" value="GatB_Yqey_C_2"/>
</dbReference>
<accession>A0A2J8A5B4</accession>
<comment type="caution">
    <text evidence="1">The sequence shown here is derived from an EMBL/GenBank/DDBJ whole genome shotgun (WGS) entry which is preliminary data.</text>
</comment>
<dbReference type="Proteomes" id="UP000236333">
    <property type="component" value="Unassembled WGS sequence"/>
</dbReference>
<protein>
    <recommendedName>
        <fullName evidence="3">GatB/YqeY domain-containing protein</fullName>
    </recommendedName>
</protein>
<dbReference type="AlphaFoldDB" id="A0A2J8A5B4"/>
<dbReference type="PANTHER" id="PTHR28055:SF1">
    <property type="entry name" value="ALTERED INHERITANCE OF MITOCHONDRIA PROTEIN 41, MITOCHONDRIAL"/>
    <property type="match status" value="1"/>
</dbReference>
<organism evidence="1 2">
    <name type="scientific">Tetrabaena socialis</name>
    <dbReference type="NCBI Taxonomy" id="47790"/>
    <lineage>
        <taxon>Eukaryota</taxon>
        <taxon>Viridiplantae</taxon>
        <taxon>Chlorophyta</taxon>
        <taxon>core chlorophytes</taxon>
        <taxon>Chlorophyceae</taxon>
        <taxon>CS clade</taxon>
        <taxon>Chlamydomonadales</taxon>
        <taxon>Tetrabaenaceae</taxon>
        <taxon>Tetrabaena</taxon>
    </lineage>
</organism>
<dbReference type="OrthoDB" id="538640at2759"/>
<gene>
    <name evidence="1" type="ORF">TSOC_005859</name>
</gene>
<dbReference type="InterPro" id="IPR019004">
    <property type="entry name" value="YqeY/Aim41"/>
</dbReference>
<evidence type="ECO:0000313" key="1">
    <source>
        <dbReference type="EMBL" id="PNH07700.1"/>
    </source>
</evidence>
<reference evidence="1 2" key="1">
    <citation type="journal article" date="2017" name="Mol. Biol. Evol.">
        <title>The 4-celled Tetrabaena socialis nuclear genome reveals the essential components for genetic control of cell number at the origin of multicellularity in the volvocine lineage.</title>
        <authorList>
            <person name="Featherston J."/>
            <person name="Arakaki Y."/>
            <person name="Hanschen E.R."/>
            <person name="Ferris P.J."/>
            <person name="Michod R.E."/>
            <person name="Olson B.J.S.C."/>
            <person name="Nozaki H."/>
            <person name="Durand P.M."/>
        </authorList>
    </citation>
    <scope>NUCLEOTIDE SEQUENCE [LARGE SCALE GENOMIC DNA]</scope>
    <source>
        <strain evidence="1 2">NIES-571</strain>
    </source>
</reference>
<dbReference type="InterPro" id="IPR042184">
    <property type="entry name" value="YqeY/Aim41_N"/>
</dbReference>
<evidence type="ECO:0008006" key="3">
    <source>
        <dbReference type="Google" id="ProtNLM"/>
    </source>
</evidence>